<keyword evidence="4 5" id="KW-0969">Cilium</keyword>
<dbReference type="GO" id="GO:0005858">
    <property type="term" value="C:axonemal dynein complex"/>
    <property type="evidence" value="ECO:0007669"/>
    <property type="project" value="TreeGrafter"/>
</dbReference>
<dbReference type="GO" id="GO:0045505">
    <property type="term" value="F:dynein intermediate chain binding"/>
    <property type="evidence" value="ECO:0007669"/>
    <property type="project" value="InterPro"/>
</dbReference>
<keyword evidence="4 5" id="KW-0966">Cell projection</keyword>
<dbReference type="RefSeq" id="XP_015609567.1">
    <property type="nucleotide sequence ID" value="XM_015754081.2"/>
</dbReference>
<evidence type="ECO:0000259" key="2">
    <source>
        <dbReference type="Pfam" id="PF08385"/>
    </source>
</evidence>
<dbReference type="PANTHER" id="PTHR46532">
    <property type="entry name" value="MALE FERTILITY FACTOR KL5"/>
    <property type="match status" value="1"/>
</dbReference>
<dbReference type="GO" id="GO:0007018">
    <property type="term" value="P:microtubule-based movement"/>
    <property type="evidence" value="ECO:0007669"/>
    <property type="project" value="InterPro"/>
</dbReference>
<dbReference type="GO" id="GO:0051959">
    <property type="term" value="F:dynein light intermediate chain binding"/>
    <property type="evidence" value="ECO:0007669"/>
    <property type="project" value="InterPro"/>
</dbReference>
<feature type="compositionally biased region" description="Basic and acidic residues" evidence="1">
    <location>
        <begin position="1"/>
        <end position="32"/>
    </location>
</feature>
<reference evidence="4 5" key="1">
    <citation type="submission" date="2025-04" db="UniProtKB">
        <authorList>
            <consortium name="RefSeq"/>
        </authorList>
    </citation>
    <scope>IDENTIFICATION</scope>
</reference>
<dbReference type="PANTHER" id="PTHR46532:SF11">
    <property type="entry name" value="DYNEIN AXONEMAL HEAVY CHAIN 12"/>
    <property type="match status" value="1"/>
</dbReference>
<dbReference type="Proteomes" id="UP000694920">
    <property type="component" value="Unplaced"/>
</dbReference>
<dbReference type="KEGG" id="ccin:107274694"/>
<evidence type="ECO:0000313" key="3">
    <source>
        <dbReference type="Proteomes" id="UP000694920"/>
    </source>
</evidence>
<evidence type="ECO:0000256" key="1">
    <source>
        <dbReference type="SAM" id="MobiDB-lite"/>
    </source>
</evidence>
<evidence type="ECO:0000313" key="5">
    <source>
        <dbReference type="RefSeq" id="XP_015609569.1"/>
    </source>
</evidence>
<dbReference type="RefSeq" id="XP_024947658.1">
    <property type="nucleotide sequence ID" value="XM_025091890.1"/>
</dbReference>
<evidence type="ECO:0000313" key="7">
    <source>
        <dbReference type="RefSeq" id="XP_024947658.1"/>
    </source>
</evidence>
<dbReference type="InterPro" id="IPR013594">
    <property type="entry name" value="Dynein_heavy_tail"/>
</dbReference>
<accession>A0AAJ7CFV8</accession>
<evidence type="ECO:0000313" key="4">
    <source>
        <dbReference type="RefSeq" id="XP_015609567.1"/>
    </source>
</evidence>
<dbReference type="RefSeq" id="XP_015609569.1">
    <property type="nucleotide sequence ID" value="XM_015754083.2"/>
</dbReference>
<sequence>MADKKDNQNDESDTRRPRKIEKSPPDLHREYLDMDTDEEEFGHQETPESEEELPAEPEKPIFTLEELNTLVQYVMDFTVLYALDDSDWNEECCEVIREYFRDPTKIILTVFYDHNSLKSMLEFPTYPVDGLTYFLRSPWQIYNAENFLSTIIFGSINHNVENAVLKFMENIYSPMVFSSKEWPQTMRDAICTNLNMFLISLNDATYKAMGLTILYIPREGLKFEKLKSPAYEEYILLENDAEEEPEKSESEENELIGRLEKVARYWIRQIREALAKDTAPYNINSIIDEFAFWNDRHGNLSCLHSQLINENVLFIVKKLENVRSASVRQFASLTEKVQMGIKEAASNIIYLNTLTELCEKLKAPESVKPFITEILFLIQFIWTDSPFYNTSNKIEILCRALSTQIINQCQDYIELDTIFEGDTEKGRSMLKKCISCCQDYKEIYDRLTNITSDIESRKKWNVDKEKVFNHVDTFTQRCHDVIEICDAVTVFGRSYRENKFGGSKGLEHKKHYAKIESLFYENLDMIKNSYDDILDVAKPVWLDDISEFRHHMMELENMARNLIDDMFADVQNVEEGIEALYALRMFEERQYLRETLHNKWVGVWQIFNKELENCVTTIIDELDMHHPSVPYYSGHATALRIKRNYLSRQHEIMINSSDWFGDCDAQLEILQKYKNLIIGIINKEKALFQSWNDKVDDITNFKMKLKVPVLQQQKDKTELIQVNMDQNLLMIIEEIKGWNKLKYDVKQYIKALPPKMDSLRNKYQGAVSLCIQYNGVLKTLSNKEQLLFKELLKSLRNSISQGFDKITWDSDSLEKFYNECTAQILQSKEVIQTYKEINLKIHQLFVNISMVNLISNDPTIETYTLDDLINYLNEERNRGITEILEYHSSIVKMIRKLEKMFDANAEEITEYWTNYIEEMDRNLCDSLILCIQRSLSSLIQFFDRDNIATPIPLLRIKANYLKNKIILQPEVQLINQAIIQICNSIISVVCSVSQFSKIMQLNLKSIEIKQCINDNEKYRNLIKEINTEMEAVQGWIEEYLASIDLIKEVSIIFDQISTQTITDATIDRNIIEAHIIQCTNLIIKIHAVEDEVQAHFISIDLRVLKSTMIEICDKWKESLCVRLSKMIAADQISETITTSAEELSICSTSVENG</sequence>
<feature type="domain" description="Dynein heavy chain tail" evidence="2">
    <location>
        <begin position="258"/>
        <end position="816"/>
    </location>
</feature>
<protein>
    <submittedName>
        <fullName evidence="4 5">Dynein-1-beta heavy chain, flagellar inner arm I1 complex isoform X1</fullName>
    </submittedName>
</protein>
<gene>
    <name evidence="4 5 6 7" type="primary">LOC107274694</name>
</gene>
<evidence type="ECO:0000313" key="6">
    <source>
        <dbReference type="RefSeq" id="XP_015609570.1"/>
    </source>
</evidence>
<dbReference type="RefSeq" id="XP_015609570.1">
    <property type="nucleotide sequence ID" value="XM_015754084.2"/>
</dbReference>
<organism evidence="3 4">
    <name type="scientific">Cephus cinctus</name>
    <name type="common">Wheat stem sawfly</name>
    <dbReference type="NCBI Taxonomy" id="211228"/>
    <lineage>
        <taxon>Eukaryota</taxon>
        <taxon>Metazoa</taxon>
        <taxon>Ecdysozoa</taxon>
        <taxon>Arthropoda</taxon>
        <taxon>Hexapoda</taxon>
        <taxon>Insecta</taxon>
        <taxon>Pterygota</taxon>
        <taxon>Neoptera</taxon>
        <taxon>Endopterygota</taxon>
        <taxon>Hymenoptera</taxon>
        <taxon>Cephoidea</taxon>
        <taxon>Cephidae</taxon>
        <taxon>Cephus</taxon>
    </lineage>
</organism>
<keyword evidence="3" id="KW-1185">Reference proteome</keyword>
<feature type="region of interest" description="Disordered" evidence="1">
    <location>
        <begin position="1"/>
        <end position="58"/>
    </location>
</feature>
<dbReference type="Pfam" id="PF08385">
    <property type="entry name" value="DHC_N1"/>
    <property type="match status" value="1"/>
</dbReference>
<dbReference type="AlphaFoldDB" id="A0AAJ7CFV8"/>
<keyword evidence="4 5" id="KW-0282">Flagellum</keyword>
<dbReference type="GeneID" id="107274694"/>
<proteinExistence type="predicted"/>
<name>A0AAJ7CFV8_CEPCN</name>
<dbReference type="InterPro" id="IPR026983">
    <property type="entry name" value="DHC"/>
</dbReference>